<feature type="region of interest" description="Disordered" evidence="10">
    <location>
        <begin position="289"/>
        <end position="447"/>
    </location>
</feature>
<dbReference type="SUPFAM" id="SSF81624">
    <property type="entry name" value="N-terminal domain of MutM-like DNA repair proteins"/>
    <property type="match status" value="1"/>
</dbReference>
<name>A0A433QET1_9FUNG</name>
<dbReference type="GO" id="GO:0005634">
    <property type="term" value="C:nucleus"/>
    <property type="evidence" value="ECO:0007669"/>
    <property type="project" value="TreeGrafter"/>
</dbReference>
<dbReference type="InterPro" id="IPR010979">
    <property type="entry name" value="Ribosomal_uS13-like_H2TH"/>
</dbReference>
<evidence type="ECO:0000313" key="12">
    <source>
        <dbReference type="EMBL" id="RUS28287.1"/>
    </source>
</evidence>
<dbReference type="Proteomes" id="UP000274822">
    <property type="component" value="Unassembled WGS sequence"/>
</dbReference>
<comment type="caution">
    <text evidence="12">The sequence shown here is derived from an EMBL/GenBank/DDBJ whole genome shotgun (WGS) entry which is preliminary data.</text>
</comment>
<keyword evidence="7" id="KW-0456">Lyase</keyword>
<evidence type="ECO:0000256" key="6">
    <source>
        <dbReference type="ARBA" id="ARBA00023204"/>
    </source>
</evidence>
<dbReference type="FunFam" id="1.10.8.50:FF:000009">
    <property type="entry name" value="Formamidopyrimidine-DNA glycosylase"/>
    <property type="match status" value="1"/>
</dbReference>
<proteinExistence type="inferred from homology"/>
<accession>A0A433QET1</accession>
<dbReference type="PANTHER" id="PTHR22993:SF9">
    <property type="entry name" value="FORMAMIDOPYRIMIDINE-DNA GLYCOSYLASE"/>
    <property type="match status" value="1"/>
</dbReference>
<dbReference type="InterPro" id="IPR015886">
    <property type="entry name" value="H2TH_FPG"/>
</dbReference>
<comment type="catalytic activity">
    <reaction evidence="1">
        <text>Hydrolysis of DNA containing ring-opened 7-methylguanine residues, releasing 2,6-diamino-4-hydroxy-5-(N-methyl)formamidopyrimidine.</text>
        <dbReference type="EC" id="3.2.2.23"/>
    </reaction>
</comment>
<feature type="compositionally biased region" description="Acidic residues" evidence="10">
    <location>
        <begin position="302"/>
        <end position="312"/>
    </location>
</feature>
<feature type="domain" description="Formamidopyrimidine-DNA glycosylase catalytic" evidence="11">
    <location>
        <begin position="2"/>
        <end position="140"/>
    </location>
</feature>
<dbReference type="PROSITE" id="PS51068">
    <property type="entry name" value="FPG_CAT"/>
    <property type="match status" value="1"/>
</dbReference>
<evidence type="ECO:0000256" key="9">
    <source>
        <dbReference type="ARBA" id="ARBA00023295"/>
    </source>
</evidence>
<evidence type="ECO:0000256" key="1">
    <source>
        <dbReference type="ARBA" id="ARBA00001668"/>
    </source>
</evidence>
<dbReference type="EMBL" id="RBNJ01006822">
    <property type="protein sequence ID" value="RUS28287.1"/>
    <property type="molecule type" value="Genomic_DNA"/>
</dbReference>
<dbReference type="GO" id="GO:0003906">
    <property type="term" value="F:DNA-(apurinic or apyrimidinic site) endonuclease activity"/>
    <property type="evidence" value="ECO:0007669"/>
    <property type="project" value="InterPro"/>
</dbReference>
<dbReference type="GO" id="GO:0003684">
    <property type="term" value="F:damaged DNA binding"/>
    <property type="evidence" value="ECO:0007669"/>
    <property type="project" value="InterPro"/>
</dbReference>
<dbReference type="GO" id="GO:0008534">
    <property type="term" value="F:oxidized purine nucleobase lesion DNA N-glycosylase activity"/>
    <property type="evidence" value="ECO:0007669"/>
    <property type="project" value="UniProtKB-EC"/>
</dbReference>
<gene>
    <name evidence="12" type="ORF">BC938DRAFT_482070</name>
</gene>
<dbReference type="SMART" id="SM01232">
    <property type="entry name" value="H2TH"/>
    <property type="match status" value="1"/>
</dbReference>
<dbReference type="SUPFAM" id="SSF46946">
    <property type="entry name" value="S13-like H2TH domain"/>
    <property type="match status" value="1"/>
</dbReference>
<feature type="compositionally biased region" description="Basic residues" evidence="10">
    <location>
        <begin position="317"/>
        <end position="332"/>
    </location>
</feature>
<dbReference type="SMART" id="SM00898">
    <property type="entry name" value="Fapy_DNA_glyco"/>
    <property type="match status" value="1"/>
</dbReference>
<reference evidence="12 13" key="1">
    <citation type="journal article" date="2018" name="New Phytol.">
        <title>Phylogenomics of Endogonaceae and evolution of mycorrhizas within Mucoromycota.</title>
        <authorList>
            <person name="Chang Y."/>
            <person name="Desiro A."/>
            <person name="Na H."/>
            <person name="Sandor L."/>
            <person name="Lipzen A."/>
            <person name="Clum A."/>
            <person name="Barry K."/>
            <person name="Grigoriev I.V."/>
            <person name="Martin F.M."/>
            <person name="Stajich J.E."/>
            <person name="Smith M.E."/>
            <person name="Bonito G."/>
            <person name="Spatafora J.W."/>
        </authorList>
    </citation>
    <scope>NUCLEOTIDE SEQUENCE [LARGE SCALE GENOMIC DNA]</scope>
    <source>
        <strain evidence="12 13">AD002</strain>
    </source>
</reference>
<dbReference type="Gene3D" id="1.10.8.50">
    <property type="match status" value="1"/>
</dbReference>
<dbReference type="Gene3D" id="3.20.190.10">
    <property type="entry name" value="MutM-like, N-terminal"/>
    <property type="match status" value="1"/>
</dbReference>
<feature type="compositionally biased region" description="Acidic residues" evidence="10">
    <location>
        <begin position="338"/>
        <end position="349"/>
    </location>
</feature>
<dbReference type="Pfam" id="PF06831">
    <property type="entry name" value="H2TH"/>
    <property type="match status" value="1"/>
</dbReference>
<feature type="compositionally biased region" description="Basic and acidic residues" evidence="10">
    <location>
        <begin position="405"/>
        <end position="423"/>
    </location>
</feature>
<dbReference type="Pfam" id="PF01149">
    <property type="entry name" value="Fapy_DNA_glyco"/>
    <property type="match status" value="1"/>
</dbReference>
<organism evidence="12 13">
    <name type="scientific">Jimgerdemannia flammicorona</name>
    <dbReference type="NCBI Taxonomy" id="994334"/>
    <lineage>
        <taxon>Eukaryota</taxon>
        <taxon>Fungi</taxon>
        <taxon>Fungi incertae sedis</taxon>
        <taxon>Mucoromycota</taxon>
        <taxon>Mucoromycotina</taxon>
        <taxon>Endogonomycetes</taxon>
        <taxon>Endogonales</taxon>
        <taxon>Endogonaceae</taxon>
        <taxon>Jimgerdemannia</taxon>
    </lineage>
</organism>
<dbReference type="GO" id="GO:0008270">
    <property type="term" value="F:zinc ion binding"/>
    <property type="evidence" value="ECO:0007669"/>
    <property type="project" value="InterPro"/>
</dbReference>
<keyword evidence="13" id="KW-1185">Reference proteome</keyword>
<keyword evidence="5" id="KW-0238">DNA-binding</keyword>
<evidence type="ECO:0000256" key="3">
    <source>
        <dbReference type="ARBA" id="ARBA00022763"/>
    </source>
</evidence>
<evidence type="ECO:0000256" key="5">
    <source>
        <dbReference type="ARBA" id="ARBA00023125"/>
    </source>
</evidence>
<evidence type="ECO:0000256" key="10">
    <source>
        <dbReference type="SAM" id="MobiDB-lite"/>
    </source>
</evidence>
<dbReference type="GO" id="GO:0006284">
    <property type="term" value="P:base-excision repair"/>
    <property type="evidence" value="ECO:0007669"/>
    <property type="project" value="InterPro"/>
</dbReference>
<protein>
    <recommendedName>
        <fullName evidence="11">Formamidopyrimidine-DNA glycosylase catalytic domain-containing protein</fullName>
    </recommendedName>
</protein>
<keyword evidence="9" id="KW-0326">Glycosidase</keyword>
<dbReference type="InterPro" id="IPR012319">
    <property type="entry name" value="FPG_cat"/>
</dbReference>
<dbReference type="GO" id="GO:0016829">
    <property type="term" value="F:lyase activity"/>
    <property type="evidence" value="ECO:0007669"/>
    <property type="project" value="UniProtKB-KW"/>
</dbReference>
<evidence type="ECO:0000259" key="11">
    <source>
        <dbReference type="PROSITE" id="PS51068"/>
    </source>
</evidence>
<keyword evidence="4" id="KW-0378">Hydrolase</keyword>
<evidence type="ECO:0000256" key="7">
    <source>
        <dbReference type="ARBA" id="ARBA00023239"/>
    </source>
</evidence>
<feature type="compositionally biased region" description="Basic and acidic residues" evidence="10">
    <location>
        <begin position="361"/>
        <end position="375"/>
    </location>
</feature>
<comment type="similarity">
    <text evidence="2">Belongs to the FPG family.</text>
</comment>
<evidence type="ECO:0000313" key="13">
    <source>
        <dbReference type="Proteomes" id="UP000274822"/>
    </source>
</evidence>
<keyword evidence="3" id="KW-0227">DNA damage</keyword>
<feature type="compositionally biased region" description="Basic residues" evidence="10">
    <location>
        <begin position="394"/>
        <end position="404"/>
    </location>
</feature>
<keyword evidence="6" id="KW-0234">DNA repair</keyword>
<evidence type="ECO:0000256" key="8">
    <source>
        <dbReference type="ARBA" id="ARBA00023268"/>
    </source>
</evidence>
<evidence type="ECO:0000256" key="4">
    <source>
        <dbReference type="ARBA" id="ARBA00022801"/>
    </source>
</evidence>
<evidence type="ECO:0000256" key="2">
    <source>
        <dbReference type="ARBA" id="ARBA00009409"/>
    </source>
</evidence>
<dbReference type="PANTHER" id="PTHR22993">
    <property type="entry name" value="FORMAMIDOPYRIMIDINE-DNA GLYCOSYLASE"/>
    <property type="match status" value="1"/>
</dbReference>
<dbReference type="InterPro" id="IPR035937">
    <property type="entry name" value="FPG_N"/>
</dbReference>
<dbReference type="AlphaFoldDB" id="A0A433QET1"/>
<sequence length="447" mass="50148">MPELPEVERARKSCHDNCVGKKITDAESQEDIIVFAEVTHTDFCASVLGKTVVDTKRWGKYFVLVLDEGPHIVAHFGMTGSVQFEGKPDFYYRRKPTNPSDLAFPPRYWKFILTLTPPISASSSSTISTRLCFLDPRRLARVRLVPGPDPLACPPISQLGFDPLHNLPPPAAFATMVRRRRVPVKALLLDQTFSAGVGNWVADEVLYHARIHPRQYAHTLTEEECATLREKVEYVCRTAVECEADSERFPGNWLFSFRWGKGKGKGSGKLADGMRIEFDTVGGRTSAYVPELQKLQRRDGQPETEEAGEEEDGAAKSGKKKGVARKGGKRKRGKEEGSNDDNDEEEEVEVAAKVPPKKRGGKTEKRGDDDAEVKRNIAPKKRVREEDDEEVAKKNKPQKKPKRAKKEEVNEENKDEARQKQDEPDTQPTPTQRRKRVATKGSKTGAT</sequence>
<keyword evidence="8" id="KW-0511">Multifunctional enzyme</keyword>